<dbReference type="SUPFAM" id="SSF57903">
    <property type="entry name" value="FYVE/PHD zinc finger"/>
    <property type="match status" value="1"/>
</dbReference>
<dbReference type="Pfam" id="PF12998">
    <property type="entry name" value="ING"/>
    <property type="match status" value="1"/>
</dbReference>
<dbReference type="InterPro" id="IPR013083">
    <property type="entry name" value="Znf_RING/FYVE/PHD"/>
</dbReference>
<evidence type="ECO:0000313" key="3">
    <source>
        <dbReference type="EMBL" id="KAL0571670.1"/>
    </source>
</evidence>
<feature type="region of interest" description="Disordered" evidence="1">
    <location>
        <begin position="347"/>
        <end position="385"/>
    </location>
</feature>
<comment type="caution">
    <text evidence="3">The sequence shown here is derived from an EMBL/GenBank/DDBJ whole genome shotgun (WGS) entry which is preliminary data.</text>
</comment>
<keyword evidence="4" id="KW-1185">Reference proteome</keyword>
<feature type="compositionally biased region" description="Basic residues" evidence="1">
    <location>
        <begin position="1"/>
        <end position="11"/>
    </location>
</feature>
<feature type="compositionally biased region" description="Acidic residues" evidence="1">
    <location>
        <begin position="23"/>
        <end position="46"/>
    </location>
</feature>
<reference evidence="3 4" key="1">
    <citation type="submission" date="2024-02" db="EMBL/GenBank/DDBJ databases">
        <title>A draft genome for the cacao thread blight pathogen Marasmius crinis-equi.</title>
        <authorList>
            <person name="Cohen S.P."/>
            <person name="Baruah I.K."/>
            <person name="Amoako-Attah I."/>
            <person name="Bukari Y."/>
            <person name="Meinhardt L.W."/>
            <person name="Bailey B.A."/>
        </authorList>
    </citation>
    <scope>NUCLEOTIDE SEQUENCE [LARGE SCALE GENOMIC DNA]</scope>
    <source>
        <strain evidence="3 4">GH-76</strain>
    </source>
</reference>
<gene>
    <name evidence="3" type="ORF">V5O48_010288</name>
</gene>
<feature type="region of interest" description="Disordered" evidence="1">
    <location>
        <begin position="1"/>
        <end position="51"/>
    </location>
</feature>
<feature type="region of interest" description="Disordered" evidence="1">
    <location>
        <begin position="752"/>
        <end position="771"/>
    </location>
</feature>
<feature type="region of interest" description="Disordered" evidence="1">
    <location>
        <begin position="782"/>
        <end position="839"/>
    </location>
</feature>
<feature type="region of interest" description="Disordered" evidence="1">
    <location>
        <begin position="121"/>
        <end position="198"/>
    </location>
</feature>
<feature type="region of interest" description="Disordered" evidence="1">
    <location>
        <begin position="300"/>
        <end position="320"/>
    </location>
</feature>
<feature type="compositionally biased region" description="Low complexity" evidence="1">
    <location>
        <begin position="174"/>
        <end position="196"/>
    </location>
</feature>
<proteinExistence type="predicted"/>
<evidence type="ECO:0000259" key="2">
    <source>
        <dbReference type="SMART" id="SM01408"/>
    </source>
</evidence>
<dbReference type="InterPro" id="IPR011011">
    <property type="entry name" value="Znf_FYVE_PHD"/>
</dbReference>
<dbReference type="Gene3D" id="6.10.140.1740">
    <property type="match status" value="1"/>
</dbReference>
<name>A0ABR3F8S4_9AGAR</name>
<feature type="compositionally biased region" description="Basic residues" evidence="1">
    <location>
        <begin position="827"/>
        <end position="839"/>
    </location>
</feature>
<dbReference type="InterPro" id="IPR024610">
    <property type="entry name" value="ING_N_histone-binding"/>
</dbReference>
<dbReference type="InterPro" id="IPR028651">
    <property type="entry name" value="ING_fam"/>
</dbReference>
<evidence type="ECO:0000256" key="1">
    <source>
        <dbReference type="SAM" id="MobiDB-lite"/>
    </source>
</evidence>
<dbReference type="Gene3D" id="3.30.40.10">
    <property type="entry name" value="Zinc/RING finger domain, C3HC4 (zinc finger)"/>
    <property type="match status" value="1"/>
</dbReference>
<dbReference type="PANTHER" id="PTHR10333">
    <property type="entry name" value="INHIBITOR OF GROWTH PROTEIN"/>
    <property type="match status" value="1"/>
</dbReference>
<feature type="domain" description="Inhibitor of growth protein N-terminal histone-binding" evidence="2">
    <location>
        <begin position="64"/>
        <end position="275"/>
    </location>
</feature>
<evidence type="ECO:0000313" key="4">
    <source>
        <dbReference type="Proteomes" id="UP001465976"/>
    </source>
</evidence>
<organism evidence="3 4">
    <name type="scientific">Marasmius crinis-equi</name>
    <dbReference type="NCBI Taxonomy" id="585013"/>
    <lineage>
        <taxon>Eukaryota</taxon>
        <taxon>Fungi</taxon>
        <taxon>Dikarya</taxon>
        <taxon>Basidiomycota</taxon>
        <taxon>Agaricomycotina</taxon>
        <taxon>Agaricomycetes</taxon>
        <taxon>Agaricomycetidae</taxon>
        <taxon>Agaricales</taxon>
        <taxon>Marasmiineae</taxon>
        <taxon>Marasmiaceae</taxon>
        <taxon>Marasmius</taxon>
    </lineage>
</organism>
<feature type="compositionally biased region" description="Basic and acidic residues" evidence="1">
    <location>
        <begin position="121"/>
        <end position="132"/>
    </location>
</feature>
<dbReference type="SMART" id="SM01408">
    <property type="entry name" value="ING"/>
    <property type="match status" value="1"/>
</dbReference>
<dbReference type="Proteomes" id="UP001465976">
    <property type="component" value="Unassembled WGS sequence"/>
</dbReference>
<protein>
    <recommendedName>
        <fullName evidence="2">Inhibitor of growth protein N-terminal histone-binding domain-containing protein</fullName>
    </recommendedName>
</protein>
<accession>A0ABR3F8S4</accession>
<feature type="compositionally biased region" description="Basic and acidic residues" evidence="1">
    <location>
        <begin position="801"/>
        <end position="826"/>
    </location>
</feature>
<dbReference type="EMBL" id="JBAHYK010000732">
    <property type="protein sequence ID" value="KAL0571670.1"/>
    <property type="molecule type" value="Genomic_DNA"/>
</dbReference>
<sequence>MPPLGWRKHTRSQATQPVHQNDDVESEIGQETAEEEAVEPGEENMEPQERVIGVEKEREIWESIREDHFEVFDQLPLTLHRHYTLLKELDQQNNGFLDDLLSTVHKYISLRKSIGAELKAQHEAQQRTRDDAPAAENEQAQVDVPMEVDAPPTVSIGPTTPHPENENATPPPTTATITDASYASPPPTTASSGGAAFPQTPIRAIPPHLSFKSLEMRTPIRTPTPTSIPQERIRVPETSREMLSHIAWLTEEVSRTANEKLERQIRVLGQSIKEQEMALSLGARPGTQLAPIILPDVMAPNPRWTRPPNETSVVDSDEEELANGGLYEADPTADEGTPTLGIVDEAVNTTSSSQAPRGPGRRKKPTKKKNQDNLAAEPPLKLKITLPPPVDSEKYCYCNQMSFGEMVACDNDDCKIEWFHLICSGLDRLPAEDEICLDQNLFTLVVTPHKDDPNVVDLIDPSGTIHYRKQRLVGVPTYTAEVYDFTSESLLVTATAPSVTSKTKVLTLCNPTTTVELKFTGTLSFRWSFKWEEHELEWKREECYLLRKPDPPVLVAITKEPAGRLKTSSIQILDYNLNRRLHDGRFDVDDRKGLEIVILTALLTFQDANEAQHIKDDAARGSATPPKGIPSPAALLTSLTPSILSPPAVPPPPPKPIAPSGVDRIAEMQATRDEMNEVVVEDEGYVDDYAKYSWNLLQDDAMLFLIVRSQGQEQVQKVVQVAEEIKRLHHKAGVEEPLHQYVSMDAIVPKGPKRINLDDSKGKAPYKPPENIRIHLSKIPLPELQPKVKAPPRLPIIETSSKPKDKGKDKEKAREKEKERAREKEKASKKKDGKKGKGS</sequence>
<feature type="compositionally biased region" description="Basic residues" evidence="1">
    <location>
        <begin position="359"/>
        <end position="368"/>
    </location>
</feature>